<dbReference type="SUPFAM" id="SSF56281">
    <property type="entry name" value="Metallo-hydrolase/oxidoreductase"/>
    <property type="match status" value="1"/>
</dbReference>
<feature type="region of interest" description="Disordered" evidence="1">
    <location>
        <begin position="1"/>
        <end position="21"/>
    </location>
</feature>
<dbReference type="EMBL" id="CP099489">
    <property type="protein sequence ID" value="USQ80504.1"/>
    <property type="molecule type" value="Genomic_DNA"/>
</dbReference>
<name>A0ABY4YUV1_9MICO</name>
<keyword evidence="4" id="KW-1185">Reference proteome</keyword>
<organism evidence="3 4">
    <name type="scientific">Ornithinimicrobium faecis</name>
    <dbReference type="NCBI Taxonomy" id="2934158"/>
    <lineage>
        <taxon>Bacteria</taxon>
        <taxon>Bacillati</taxon>
        <taxon>Actinomycetota</taxon>
        <taxon>Actinomycetes</taxon>
        <taxon>Micrococcales</taxon>
        <taxon>Ornithinimicrobiaceae</taxon>
        <taxon>Ornithinimicrobium</taxon>
    </lineage>
</organism>
<evidence type="ECO:0000313" key="3">
    <source>
        <dbReference type="EMBL" id="USQ80504.1"/>
    </source>
</evidence>
<evidence type="ECO:0000256" key="1">
    <source>
        <dbReference type="SAM" id="MobiDB-lite"/>
    </source>
</evidence>
<dbReference type="Proteomes" id="UP001056455">
    <property type="component" value="Chromosome"/>
</dbReference>
<dbReference type="Gene3D" id="3.60.15.10">
    <property type="entry name" value="Ribonuclease Z/Hydroxyacylglutathione hydrolase-like"/>
    <property type="match status" value="2"/>
</dbReference>
<dbReference type="PANTHER" id="PTHR23131:SF0">
    <property type="entry name" value="ENDORIBONUCLEASE LACTB2"/>
    <property type="match status" value="1"/>
</dbReference>
<dbReference type="SMART" id="SM00849">
    <property type="entry name" value="Lactamase_B"/>
    <property type="match status" value="1"/>
</dbReference>
<feature type="domain" description="Metallo-beta-lactamase" evidence="2">
    <location>
        <begin position="48"/>
        <end position="205"/>
    </location>
</feature>
<proteinExistence type="predicted"/>
<reference evidence="3" key="1">
    <citation type="submission" date="2022-06" db="EMBL/GenBank/DDBJ databases">
        <title>Ornithinimicrobium HY1793.</title>
        <authorList>
            <person name="Huang Y."/>
        </authorList>
    </citation>
    <scope>NUCLEOTIDE SEQUENCE</scope>
    <source>
        <strain evidence="3">HY1793</strain>
    </source>
</reference>
<dbReference type="RefSeq" id="WP_252593879.1">
    <property type="nucleotide sequence ID" value="NZ_CP099489.1"/>
</dbReference>
<dbReference type="InterPro" id="IPR001279">
    <property type="entry name" value="Metallo-B-lactamas"/>
</dbReference>
<sequence length="274" mass="29852">MSDTQEEVATSQLWLEGSPPPRPGIPLTLRNGIQLFLANNPSSWTFEGTNTWVLTDAGHAIVIDPGPEDEPHQRAVADWIRARELRLEHLVISHGHWDHSGGLKALAALTGVAGVTDLRGSADGASLPFGANSDQELLVYRTPGHTSDGITLLWPRHKVAFVGDSAMARVNPYIHHPDGTITDILESMDKMAGLVDDSWLLLSGHGPVITSPRTHLVRRMESRQRRIAEVRGHHENGLDEAQIVAAMYGDRGEQTQRAAAATVSALLAHITERN</sequence>
<dbReference type="PANTHER" id="PTHR23131">
    <property type="entry name" value="ENDORIBONUCLEASE LACTB2"/>
    <property type="match status" value="1"/>
</dbReference>
<protein>
    <submittedName>
        <fullName evidence="3">MBL fold metallo-hydrolase</fullName>
    </submittedName>
</protein>
<evidence type="ECO:0000313" key="4">
    <source>
        <dbReference type="Proteomes" id="UP001056455"/>
    </source>
</evidence>
<dbReference type="InterPro" id="IPR036866">
    <property type="entry name" value="RibonucZ/Hydroxyglut_hydro"/>
</dbReference>
<evidence type="ECO:0000259" key="2">
    <source>
        <dbReference type="SMART" id="SM00849"/>
    </source>
</evidence>
<dbReference type="InterPro" id="IPR050662">
    <property type="entry name" value="Sec-metab_biosynth-thioest"/>
</dbReference>
<accession>A0ABY4YUV1</accession>
<gene>
    <name evidence="3" type="ORF">NF556_02225</name>
</gene>
<dbReference type="Pfam" id="PF00753">
    <property type="entry name" value="Lactamase_B"/>
    <property type="match status" value="2"/>
</dbReference>